<comment type="caution">
    <text evidence="3">The sequence shown here is derived from an EMBL/GenBank/DDBJ whole genome shotgun (WGS) entry which is preliminary data.</text>
</comment>
<reference evidence="3 4" key="1">
    <citation type="submission" date="2015-09" db="EMBL/GenBank/DDBJ databases">
        <title>Identification and resolution of microdiversity through metagenomic sequencing of parallel consortia.</title>
        <authorList>
            <person name="Nelson W.C."/>
            <person name="Romine M.F."/>
            <person name="Lindemann S.R."/>
        </authorList>
    </citation>
    <scope>NUCLEOTIDE SEQUENCE [LARGE SCALE GENOMIC DNA]</scope>
    <source>
        <strain evidence="3">HL-91</strain>
    </source>
</reference>
<evidence type="ECO:0000313" key="2">
    <source>
        <dbReference type="EMBL" id="CUX81489.1"/>
    </source>
</evidence>
<accession>A0A0N8K8Z6</accession>
<reference evidence="2 5" key="2">
    <citation type="submission" date="2016-01" db="EMBL/GenBank/DDBJ databases">
        <authorList>
            <person name="Varghese N."/>
        </authorList>
    </citation>
    <scope>NUCLEOTIDE SEQUENCE [LARGE SCALE GENOMIC DNA]</scope>
    <source>
        <strain evidence="2 5">HL-91</strain>
    </source>
</reference>
<dbReference type="AlphaFoldDB" id="A0A0N8K8Z6"/>
<dbReference type="Proteomes" id="UP000050413">
    <property type="component" value="Unassembled WGS sequence"/>
</dbReference>
<dbReference type="Proteomes" id="UP000182045">
    <property type="component" value="Unassembled WGS sequence"/>
</dbReference>
<dbReference type="EMBL" id="FBYC01000004">
    <property type="protein sequence ID" value="CUX81489.1"/>
    <property type="molecule type" value="Genomic_DNA"/>
</dbReference>
<evidence type="ECO:0000313" key="5">
    <source>
        <dbReference type="Proteomes" id="UP000182045"/>
    </source>
</evidence>
<sequence>MIRANISVAPGPRVGAISPPPWGGGSGAKRVAGDPRLEVGDVLELQGCP</sequence>
<proteinExistence type="predicted"/>
<organism evidence="3 4">
    <name type="scientific">Roseibaca calidilacus</name>
    <dbReference type="NCBI Taxonomy" id="1666912"/>
    <lineage>
        <taxon>Bacteria</taxon>
        <taxon>Pseudomonadati</taxon>
        <taxon>Pseudomonadota</taxon>
        <taxon>Alphaproteobacteria</taxon>
        <taxon>Rhodobacterales</taxon>
        <taxon>Paracoccaceae</taxon>
        <taxon>Roseinatronobacter</taxon>
    </lineage>
</organism>
<evidence type="ECO:0000313" key="3">
    <source>
        <dbReference type="EMBL" id="KPP95921.1"/>
    </source>
</evidence>
<keyword evidence="5" id="KW-1185">Reference proteome</keyword>
<name>A0A0N8K8Z6_9RHOB</name>
<dbReference type="EMBL" id="LJSG01000002">
    <property type="protein sequence ID" value="KPP95921.1"/>
    <property type="molecule type" value="Genomic_DNA"/>
</dbReference>
<evidence type="ECO:0000313" key="4">
    <source>
        <dbReference type="Proteomes" id="UP000050413"/>
    </source>
</evidence>
<protein>
    <submittedName>
        <fullName evidence="3">Uncharacterized protein</fullName>
    </submittedName>
</protein>
<evidence type="ECO:0000256" key="1">
    <source>
        <dbReference type="SAM" id="MobiDB-lite"/>
    </source>
</evidence>
<feature type="region of interest" description="Disordered" evidence="1">
    <location>
        <begin position="1"/>
        <end position="34"/>
    </location>
</feature>
<gene>
    <name evidence="2" type="ORF">Ga0058931_1793</name>
    <name evidence="3" type="ORF">HLUCCA05_04405</name>
</gene>